<keyword evidence="2" id="KW-1185">Reference proteome</keyword>
<comment type="caution">
    <text evidence="1">The sequence shown here is derived from an EMBL/GenBank/DDBJ whole genome shotgun (WGS) entry which is preliminary data.</text>
</comment>
<dbReference type="EMBL" id="JBHMAG010000007">
    <property type="protein sequence ID" value="MFB9751417.1"/>
    <property type="molecule type" value="Genomic_DNA"/>
</dbReference>
<reference evidence="1 2" key="1">
    <citation type="submission" date="2024-09" db="EMBL/GenBank/DDBJ databases">
        <authorList>
            <person name="Sun Q."/>
            <person name="Mori K."/>
        </authorList>
    </citation>
    <scope>NUCLEOTIDE SEQUENCE [LARGE SCALE GENOMIC DNA]</scope>
    <source>
        <strain evidence="1 2">JCM 12520</strain>
    </source>
</reference>
<dbReference type="RefSeq" id="WP_344911885.1">
    <property type="nucleotide sequence ID" value="NZ_BAAAYO010000010.1"/>
</dbReference>
<sequence length="357" mass="40450">MNNRYIGILVNDSWFQRIPSGRTYHESLPCYELAGRLHGVTPCFFRLKDIQPGQPFIYAYVKKEEGYRRCLIPAPDVIHNRTLYTKPQPKLAIRRLVADGKRIFNEWNRYGKGHIHELLMLEPSLRPHLPVTHQATPSSVREMMAQFPQLILKPNSSSIGMGIMKLERTSGGWLLHGAAPRGRTIPFRDVLPAIARRKLKSRSYLVQQLLPLATYNGRPFDLRVSVQRNETGDWQITGIAAKVAKPGAFRTNVAQGGVVYTLEKVLQSYPHLDLEAVRQGVGDFSLRVACQLSEHLPQLADIGLDVGLTEHGFPMFIECNGRDLRYSFQQGQMPDAFQRIYANPVGFAKYLLEKGDS</sequence>
<name>A0ABV5VT75_9BACL</name>
<dbReference type="Pfam" id="PF14398">
    <property type="entry name" value="ATPgrasp_YheCD"/>
    <property type="match status" value="1"/>
</dbReference>
<dbReference type="Proteomes" id="UP001589619">
    <property type="component" value="Unassembled WGS sequence"/>
</dbReference>
<dbReference type="SUPFAM" id="SSF56059">
    <property type="entry name" value="Glutathione synthetase ATP-binding domain-like"/>
    <property type="match status" value="1"/>
</dbReference>
<gene>
    <name evidence="1" type="ORF">ACFFNY_07540</name>
</gene>
<accession>A0ABV5VT75</accession>
<proteinExistence type="predicted"/>
<dbReference type="InterPro" id="IPR026838">
    <property type="entry name" value="YheC/D"/>
</dbReference>
<organism evidence="1 2">
    <name type="scientific">Paenibacillus hodogayensis</name>
    <dbReference type="NCBI Taxonomy" id="279208"/>
    <lineage>
        <taxon>Bacteria</taxon>
        <taxon>Bacillati</taxon>
        <taxon>Bacillota</taxon>
        <taxon>Bacilli</taxon>
        <taxon>Bacillales</taxon>
        <taxon>Paenibacillaceae</taxon>
        <taxon>Paenibacillus</taxon>
    </lineage>
</organism>
<evidence type="ECO:0000313" key="2">
    <source>
        <dbReference type="Proteomes" id="UP001589619"/>
    </source>
</evidence>
<protein>
    <submittedName>
        <fullName evidence="1">YheC/YheD family protein</fullName>
    </submittedName>
</protein>
<evidence type="ECO:0000313" key="1">
    <source>
        <dbReference type="EMBL" id="MFB9751417.1"/>
    </source>
</evidence>